<evidence type="ECO:0000256" key="2">
    <source>
        <dbReference type="ARBA" id="ARBA00022692"/>
    </source>
</evidence>
<keyword evidence="7 10" id="KW-0496">Mitochondrion</keyword>
<keyword evidence="2 10" id="KW-0812">Transmembrane</keyword>
<dbReference type="PANTHER" id="PTHR31961">
    <property type="entry name" value="SENSITIVE TO HIGH EXPRESSION PROTEIN 9, MITOCHONDRIAL"/>
    <property type="match status" value="1"/>
</dbReference>
<gene>
    <name evidence="13" type="ORF">P8C59_006074</name>
</gene>
<dbReference type="PANTHER" id="PTHR31961:SF3">
    <property type="entry name" value="SENSITIVE TO HIGH EXPRESSION PROTEIN 9, MITOCHONDRIAL"/>
    <property type="match status" value="1"/>
</dbReference>
<evidence type="ECO:0000313" key="14">
    <source>
        <dbReference type="Proteomes" id="UP001217918"/>
    </source>
</evidence>
<feature type="transmembrane region" description="Helical" evidence="10">
    <location>
        <begin position="375"/>
        <end position="398"/>
    </location>
</feature>
<evidence type="ECO:0000256" key="10">
    <source>
        <dbReference type="RuleBase" id="RU364128"/>
    </source>
</evidence>
<dbReference type="GO" id="GO:0005743">
    <property type="term" value="C:mitochondrial inner membrane"/>
    <property type="evidence" value="ECO:0007669"/>
    <property type="project" value="UniProtKB-SubCell"/>
</dbReference>
<dbReference type="Pfam" id="PF05546">
    <property type="entry name" value="She9_MDM33"/>
    <property type="match status" value="1"/>
</dbReference>
<evidence type="ECO:0000256" key="7">
    <source>
        <dbReference type="ARBA" id="ARBA00023128"/>
    </source>
</evidence>
<feature type="coiled-coil region" evidence="11">
    <location>
        <begin position="117"/>
        <end position="151"/>
    </location>
</feature>
<dbReference type="InterPro" id="IPR008839">
    <property type="entry name" value="MDM33_fungi"/>
</dbReference>
<keyword evidence="4 10" id="KW-0809">Transit peptide</keyword>
<accession>A0AAD9I644</accession>
<reference evidence="13" key="1">
    <citation type="journal article" date="2023" name="Mol. Plant Microbe Interact.">
        <title>Elucidating the Obligate Nature and Biological Capacity of an Invasive Fungal Corn Pathogen.</title>
        <authorList>
            <person name="MacCready J.S."/>
            <person name="Roggenkamp E.M."/>
            <person name="Gdanetz K."/>
            <person name="Chilvers M.I."/>
        </authorList>
    </citation>
    <scope>NUCLEOTIDE SEQUENCE</scope>
    <source>
        <strain evidence="13">PM02</strain>
    </source>
</reference>
<evidence type="ECO:0000313" key="13">
    <source>
        <dbReference type="EMBL" id="KAK2071668.1"/>
    </source>
</evidence>
<evidence type="ECO:0000256" key="12">
    <source>
        <dbReference type="SAM" id="MobiDB-lite"/>
    </source>
</evidence>
<evidence type="ECO:0000256" key="6">
    <source>
        <dbReference type="ARBA" id="ARBA00023054"/>
    </source>
</evidence>
<feature type="transmembrane region" description="Helical" evidence="10">
    <location>
        <begin position="236"/>
        <end position="256"/>
    </location>
</feature>
<evidence type="ECO:0000256" key="4">
    <source>
        <dbReference type="ARBA" id="ARBA00022946"/>
    </source>
</evidence>
<comment type="similarity">
    <text evidence="1 10">Belongs to the SHE9 family.</text>
</comment>
<comment type="subcellular location">
    <subcellularLocation>
        <location evidence="10">Mitochondrion inner membrane</location>
        <topology evidence="10">Multi-pass membrane protein</topology>
    </subcellularLocation>
</comment>
<dbReference type="AlphaFoldDB" id="A0AAD9I644"/>
<evidence type="ECO:0000256" key="5">
    <source>
        <dbReference type="ARBA" id="ARBA00022989"/>
    </source>
</evidence>
<evidence type="ECO:0000256" key="9">
    <source>
        <dbReference type="ARBA" id="ARBA00024807"/>
    </source>
</evidence>
<evidence type="ECO:0000256" key="8">
    <source>
        <dbReference type="ARBA" id="ARBA00023136"/>
    </source>
</evidence>
<keyword evidence="3 10" id="KW-0999">Mitochondrion inner membrane</keyword>
<proteinExistence type="inferred from homology"/>
<keyword evidence="6 11" id="KW-0175">Coiled coil</keyword>
<sequence length="401" mass="44789">MESSWDYGPDLDLPRLSYRGGLHGVQTRTLALVLYTSHFSSTRRGGDRYHSTDTKHPTSQPDPPRPEHEQHQHELPSRSESKRHPFSARFSTFMDNLQTRLVEASQTISDLTGYSAIEQIKGQNAQLEAQLAAAQARLRAARAAYKQRTAERATTQREVTTLLARKDTWSPADLERFTALYRQDHELESRVQEAAAELTDAEADESRTSAALNAGILKRYHEEQIWSDRIRRQSTWGTWGLMGVNVLIFLGFQFVAEPWKRARLVEGVVEREKETLEEVRRELVEVKGALSKGGSVGGIGVGPAPFVSPEMATSDAVNPEAEASLAEALPEVPDMDATTPPTVSWGELLREPRKAKNALEDLYGERRINMRMRDVSWLVLESAMTGAAVAAGVAFLVLRRT</sequence>
<evidence type="ECO:0000256" key="1">
    <source>
        <dbReference type="ARBA" id="ARBA00007472"/>
    </source>
</evidence>
<protein>
    <recommendedName>
        <fullName evidence="10">Sensitive to high expression protein 9, mitochondrial</fullName>
    </recommendedName>
</protein>
<feature type="compositionally biased region" description="Basic and acidic residues" evidence="12">
    <location>
        <begin position="64"/>
        <end position="83"/>
    </location>
</feature>
<comment type="subunit">
    <text evidence="10">Homooligomer.</text>
</comment>
<keyword evidence="5 10" id="KW-1133">Transmembrane helix</keyword>
<organism evidence="13 14">
    <name type="scientific">Phyllachora maydis</name>
    <dbReference type="NCBI Taxonomy" id="1825666"/>
    <lineage>
        <taxon>Eukaryota</taxon>
        <taxon>Fungi</taxon>
        <taxon>Dikarya</taxon>
        <taxon>Ascomycota</taxon>
        <taxon>Pezizomycotina</taxon>
        <taxon>Sordariomycetes</taxon>
        <taxon>Sordariomycetidae</taxon>
        <taxon>Phyllachorales</taxon>
        <taxon>Phyllachoraceae</taxon>
        <taxon>Phyllachora</taxon>
    </lineage>
</organism>
<feature type="region of interest" description="Disordered" evidence="12">
    <location>
        <begin position="41"/>
        <end position="84"/>
    </location>
</feature>
<evidence type="ECO:0000256" key="3">
    <source>
        <dbReference type="ARBA" id="ARBA00022792"/>
    </source>
</evidence>
<comment type="function">
    <text evidence="9">Required for the maintenance of the structure of the mitochondrial inner membrane. Involved in mitochondrial morphology. Causes growth arrest when highly overexpressed.</text>
</comment>
<evidence type="ECO:0000256" key="11">
    <source>
        <dbReference type="SAM" id="Coils"/>
    </source>
</evidence>
<comment type="caution">
    <text evidence="13">The sequence shown here is derived from an EMBL/GenBank/DDBJ whole genome shotgun (WGS) entry which is preliminary data.</text>
</comment>
<dbReference type="GO" id="GO:0007007">
    <property type="term" value="P:inner mitochondrial membrane organization"/>
    <property type="evidence" value="ECO:0007669"/>
    <property type="project" value="TreeGrafter"/>
</dbReference>
<keyword evidence="8 10" id="KW-0472">Membrane</keyword>
<dbReference type="Proteomes" id="UP001217918">
    <property type="component" value="Unassembled WGS sequence"/>
</dbReference>
<keyword evidence="14" id="KW-1185">Reference proteome</keyword>
<dbReference type="EMBL" id="JAQQPM010000005">
    <property type="protein sequence ID" value="KAK2071668.1"/>
    <property type="molecule type" value="Genomic_DNA"/>
</dbReference>
<feature type="compositionally biased region" description="Basic and acidic residues" evidence="12">
    <location>
        <begin position="44"/>
        <end position="56"/>
    </location>
</feature>
<feature type="coiled-coil region" evidence="11">
    <location>
        <begin position="262"/>
        <end position="289"/>
    </location>
</feature>
<name>A0AAD9I644_9PEZI</name>